<evidence type="ECO:0000256" key="2">
    <source>
        <dbReference type="SAM" id="MobiDB-lite"/>
    </source>
</evidence>
<sequence length="125" mass="13772">MGISYSTFKVWKTKYPAISAAVEEGKEVVDAVVVNALIKAAKNGNVQAMTFWLRNRMPEYFRDNSYKELNEAQAQKAKEDARKAKAEADITEAKAKDIKQAANEGGAMIVDDVPNEASEDSDPDD</sequence>
<keyword evidence="1" id="KW-0175">Coiled coil</keyword>
<feature type="coiled-coil region" evidence="1">
    <location>
        <begin position="67"/>
        <end position="101"/>
    </location>
</feature>
<comment type="caution">
    <text evidence="3">The sequence shown here is derived from an EMBL/GenBank/DDBJ whole genome shotgun (WGS) entry which is preliminary data.</text>
</comment>
<evidence type="ECO:0000313" key="4">
    <source>
        <dbReference type="Proteomes" id="UP000051330"/>
    </source>
</evidence>
<dbReference type="STRING" id="1423792.FD09_GL000884"/>
<name>A0A0R1MZD9_9LACO</name>
<proteinExistence type="predicted"/>
<protein>
    <submittedName>
        <fullName evidence="3">Uncharacterized protein</fullName>
    </submittedName>
</protein>
<accession>A0A0R1MZD9</accession>
<feature type="compositionally biased region" description="Acidic residues" evidence="2">
    <location>
        <begin position="113"/>
        <end position="125"/>
    </location>
</feature>
<dbReference type="Proteomes" id="UP000051330">
    <property type="component" value="Unassembled WGS sequence"/>
</dbReference>
<evidence type="ECO:0000313" key="3">
    <source>
        <dbReference type="EMBL" id="KRL10741.1"/>
    </source>
</evidence>
<dbReference type="EMBL" id="AZEC01000014">
    <property type="protein sequence ID" value="KRL10741.1"/>
    <property type="molecule type" value="Genomic_DNA"/>
</dbReference>
<reference evidence="3 4" key="1">
    <citation type="journal article" date="2015" name="Genome Announc.">
        <title>Expanding the biotechnology potential of lactobacilli through comparative genomics of 213 strains and associated genera.</title>
        <authorList>
            <person name="Sun Z."/>
            <person name="Harris H.M."/>
            <person name="McCann A."/>
            <person name="Guo C."/>
            <person name="Argimon S."/>
            <person name="Zhang W."/>
            <person name="Yang X."/>
            <person name="Jeffery I.B."/>
            <person name="Cooney J.C."/>
            <person name="Kagawa T.F."/>
            <person name="Liu W."/>
            <person name="Song Y."/>
            <person name="Salvetti E."/>
            <person name="Wrobel A."/>
            <person name="Rasinkangas P."/>
            <person name="Parkhill J."/>
            <person name="Rea M.C."/>
            <person name="O'Sullivan O."/>
            <person name="Ritari J."/>
            <person name="Douillard F.P."/>
            <person name="Paul Ross R."/>
            <person name="Yang R."/>
            <person name="Briner A.E."/>
            <person name="Felis G.E."/>
            <person name="de Vos W.M."/>
            <person name="Barrangou R."/>
            <person name="Klaenhammer T.R."/>
            <person name="Caufield P.W."/>
            <person name="Cui Y."/>
            <person name="Zhang H."/>
            <person name="O'Toole P.W."/>
        </authorList>
    </citation>
    <scope>NUCLEOTIDE SEQUENCE [LARGE SCALE GENOMIC DNA]</scope>
    <source>
        <strain evidence="3 4">DSM 12744</strain>
    </source>
</reference>
<feature type="region of interest" description="Disordered" evidence="2">
    <location>
        <begin position="102"/>
        <end position="125"/>
    </location>
</feature>
<organism evidence="3 4">
    <name type="scientific">Schleiferilactobacillus perolens DSM 12744</name>
    <dbReference type="NCBI Taxonomy" id="1423792"/>
    <lineage>
        <taxon>Bacteria</taxon>
        <taxon>Bacillati</taxon>
        <taxon>Bacillota</taxon>
        <taxon>Bacilli</taxon>
        <taxon>Lactobacillales</taxon>
        <taxon>Lactobacillaceae</taxon>
        <taxon>Schleiferilactobacillus</taxon>
    </lineage>
</organism>
<dbReference type="AlphaFoldDB" id="A0A0R1MZD9"/>
<evidence type="ECO:0000256" key="1">
    <source>
        <dbReference type="SAM" id="Coils"/>
    </source>
</evidence>
<gene>
    <name evidence="3" type="ORF">FD09_GL000884</name>
</gene>
<keyword evidence="4" id="KW-1185">Reference proteome</keyword>